<feature type="transmembrane region" description="Helical" evidence="1">
    <location>
        <begin position="412"/>
        <end position="431"/>
    </location>
</feature>
<sequence>MLLGKGKNINLVFIGHFLTIFFPLLFSEDSFRYHVYQNYLLQLFWIFVYVCNSKEQSKFMLSPSVLSSLYLLISFILADLLFRNDLYLLKQQYLYYLSWNHIRIAACYYNACFFILIMTYKLSIPVFIKNGLNRKKAVKPLFFNDFISLFLLFVFLYYNIQIDLPGGNIDLPIIAATLLAIIIFIRISEIHSLYRFILYIGVIAIFAIFRFDNKREAIFLFFPIVLLELSKIKSNIFKITNILKMFLVIIGAFSLIIFMSIKRADNSQNTNSITSLTDILPQFIKYLSAETVLPIIADNLEVNYVYINSHQAIEFIENKPTLKTYGSTYIKPLFLFVSRELYPEKPEAVITLYTREFDAAAAATGYCLPLSLQTEAYWNFGVLGGLVSIFIIFLILNCCYKYILISLEQRDTIANVFYLYVYYVFFILYRDSGFEKVILWLPVAYFFLNSVKIIYNKK</sequence>
<name>A0A0E2AR58_BACFG</name>
<feature type="transmembrane region" description="Helical" evidence="1">
    <location>
        <begin position="376"/>
        <end position="400"/>
    </location>
</feature>
<feature type="transmembrane region" description="Helical" evidence="1">
    <location>
        <begin position="192"/>
        <end position="211"/>
    </location>
</feature>
<evidence type="ECO:0000313" key="2">
    <source>
        <dbReference type="EMBL" id="EIY97110.1"/>
    </source>
</evidence>
<reference evidence="2 3" key="1">
    <citation type="submission" date="2012-02" db="EMBL/GenBank/DDBJ databases">
        <title>The Genome Sequence of Bacteroides fragilis CL07T12C05.</title>
        <authorList>
            <consortium name="The Broad Institute Genome Sequencing Platform"/>
            <person name="Earl A."/>
            <person name="Ward D."/>
            <person name="Feldgarden M."/>
            <person name="Gevers D."/>
            <person name="Zitomersky N.L."/>
            <person name="Coyne M.J."/>
            <person name="Comstock L.E."/>
            <person name="Young S.K."/>
            <person name="Zeng Q."/>
            <person name="Gargeya S."/>
            <person name="Fitzgerald M."/>
            <person name="Haas B."/>
            <person name="Abouelleil A."/>
            <person name="Alvarado L."/>
            <person name="Arachchi H.M."/>
            <person name="Berlin A."/>
            <person name="Chapman S.B."/>
            <person name="Gearin G."/>
            <person name="Goldberg J."/>
            <person name="Griggs A."/>
            <person name="Gujja S."/>
            <person name="Hansen M."/>
            <person name="Heiman D."/>
            <person name="Howarth C."/>
            <person name="Larimer J."/>
            <person name="Lui A."/>
            <person name="MacDonald P.J.P."/>
            <person name="McCowen C."/>
            <person name="Montmayeur A."/>
            <person name="Murphy C."/>
            <person name="Neiman D."/>
            <person name="Pearson M."/>
            <person name="Priest M."/>
            <person name="Roberts A."/>
            <person name="Saif S."/>
            <person name="Shea T."/>
            <person name="Sisk P."/>
            <person name="Stolte C."/>
            <person name="Sykes S."/>
            <person name="Wortman J."/>
            <person name="Nusbaum C."/>
            <person name="Birren B."/>
        </authorList>
    </citation>
    <scope>NUCLEOTIDE SEQUENCE [LARGE SCALE GENOMIC DNA]</scope>
    <source>
        <strain evidence="2 3">CL07T12C05</strain>
    </source>
</reference>
<feature type="transmembrane region" description="Helical" evidence="1">
    <location>
        <begin position="241"/>
        <end position="261"/>
    </location>
</feature>
<feature type="transmembrane region" description="Helical" evidence="1">
    <location>
        <begin position="166"/>
        <end position="185"/>
    </location>
</feature>
<proteinExistence type="predicted"/>
<evidence type="ECO:0008006" key="4">
    <source>
        <dbReference type="Google" id="ProtNLM"/>
    </source>
</evidence>
<evidence type="ECO:0000313" key="3">
    <source>
        <dbReference type="Proteomes" id="UP000003879"/>
    </source>
</evidence>
<dbReference type="EMBL" id="AGXN01000010">
    <property type="protein sequence ID" value="EIY97110.1"/>
    <property type="molecule type" value="Genomic_DNA"/>
</dbReference>
<feature type="transmembrane region" description="Helical" evidence="1">
    <location>
        <begin position="141"/>
        <end position="160"/>
    </location>
</feature>
<dbReference type="Proteomes" id="UP000003879">
    <property type="component" value="Unassembled WGS sequence"/>
</dbReference>
<dbReference type="RefSeq" id="WP_005794834.1">
    <property type="nucleotide sequence ID" value="NZ_JH724215.1"/>
</dbReference>
<feature type="transmembrane region" description="Helical" evidence="1">
    <location>
        <begin position="33"/>
        <end position="52"/>
    </location>
</feature>
<keyword evidence="1" id="KW-0812">Transmembrane</keyword>
<protein>
    <recommendedName>
        <fullName evidence="4">Oligosaccharide repeat unit polymerase</fullName>
    </recommendedName>
</protein>
<comment type="caution">
    <text evidence="2">The sequence shown here is derived from an EMBL/GenBank/DDBJ whole genome shotgun (WGS) entry which is preliminary data.</text>
</comment>
<accession>A0A0E2AR58</accession>
<keyword evidence="1" id="KW-0472">Membrane</keyword>
<feature type="transmembrane region" description="Helical" evidence="1">
    <location>
        <begin position="9"/>
        <end position="27"/>
    </location>
</feature>
<dbReference type="HOGENOM" id="CLU_596735_0_0_10"/>
<evidence type="ECO:0000256" key="1">
    <source>
        <dbReference type="SAM" id="Phobius"/>
    </source>
</evidence>
<keyword evidence="1" id="KW-1133">Transmembrane helix</keyword>
<gene>
    <name evidence="2" type="ORF">HMPREF1056_01823</name>
</gene>
<feature type="transmembrane region" description="Helical" evidence="1">
    <location>
        <begin position="102"/>
        <end position="120"/>
    </location>
</feature>
<feature type="transmembrane region" description="Helical" evidence="1">
    <location>
        <begin position="64"/>
        <end position="82"/>
    </location>
</feature>
<organism evidence="2 3">
    <name type="scientific">Bacteroides fragilis CL07T12C05</name>
    <dbReference type="NCBI Taxonomy" id="997883"/>
    <lineage>
        <taxon>Bacteria</taxon>
        <taxon>Pseudomonadati</taxon>
        <taxon>Bacteroidota</taxon>
        <taxon>Bacteroidia</taxon>
        <taxon>Bacteroidales</taxon>
        <taxon>Bacteroidaceae</taxon>
        <taxon>Bacteroides</taxon>
    </lineage>
</organism>
<feature type="transmembrane region" description="Helical" evidence="1">
    <location>
        <begin position="437"/>
        <end position="455"/>
    </location>
</feature>
<dbReference type="AlphaFoldDB" id="A0A0E2AR58"/>
<dbReference type="PATRIC" id="fig|997883.3.peg.1913"/>